<evidence type="ECO:0000256" key="1">
    <source>
        <dbReference type="ARBA" id="ARBA00004651"/>
    </source>
</evidence>
<dbReference type="OrthoDB" id="9816139at2"/>
<evidence type="ECO:0000256" key="4">
    <source>
        <dbReference type="ARBA" id="ARBA00022475"/>
    </source>
</evidence>
<dbReference type="PANTHER" id="PTHR21716:SF53">
    <property type="entry name" value="PERMEASE PERM-RELATED"/>
    <property type="match status" value="1"/>
</dbReference>
<evidence type="ECO:0000313" key="9">
    <source>
        <dbReference type="EMBL" id="PIL42225.1"/>
    </source>
</evidence>
<dbReference type="Proteomes" id="UP000230390">
    <property type="component" value="Unassembled WGS sequence"/>
</dbReference>
<dbReference type="InterPro" id="IPR002549">
    <property type="entry name" value="AI-2E-like"/>
</dbReference>
<keyword evidence="7 8" id="KW-0472">Membrane</keyword>
<protein>
    <submittedName>
        <fullName evidence="9">Transporter</fullName>
    </submittedName>
</protein>
<keyword evidence="6 8" id="KW-1133">Transmembrane helix</keyword>
<feature type="transmembrane region" description="Helical" evidence="8">
    <location>
        <begin position="34"/>
        <end position="53"/>
    </location>
</feature>
<comment type="similarity">
    <text evidence="2">Belongs to the autoinducer-2 exporter (AI-2E) (TC 2.A.86) family.</text>
</comment>
<feature type="transmembrane region" description="Helical" evidence="8">
    <location>
        <begin position="7"/>
        <end position="28"/>
    </location>
</feature>
<feature type="transmembrane region" description="Helical" evidence="8">
    <location>
        <begin position="65"/>
        <end position="87"/>
    </location>
</feature>
<evidence type="ECO:0000256" key="3">
    <source>
        <dbReference type="ARBA" id="ARBA00022448"/>
    </source>
</evidence>
<dbReference type="RefSeq" id="WP_099793504.1">
    <property type="nucleotide sequence ID" value="NZ_JBHLYV010000028.1"/>
</dbReference>
<proteinExistence type="inferred from homology"/>
<comment type="subcellular location">
    <subcellularLocation>
        <location evidence="1">Cell membrane</location>
        <topology evidence="1">Multi-pass membrane protein</topology>
    </subcellularLocation>
</comment>
<sequence>MSSSASFSKVTSSSVLTATCILGLLYFGRDVLEPLALSLVLSLILAPLVRALARTGMGQMPSTLIAVLLSSVCVLGVCIVLAAQMVAVTADLPQYRAAIQTKLETVREITERPFARIQAELRAVAPALPVAPAPTRRGGATLAAGQNKPIAVEIRTPELSTTATVTRLLSLVSGPIGKAGLVLVLLVFILLEHESLRDRVVRLAGKGEVGRTMRALGDATEGVSRFFFSQFLVNVVFGTVVGAALWAADVPHAALFGALSGLLRFVPYLGALVAGAAIALFVAAIDPGWTLALTCVAIFVGLELIVANVVEPKVYGHSSGLSPLAVMVSALFWGAMWGPVGLLLSTPLTLCLVVAGRHVRALEPITILFADTPNTSEAQRFYHRIISGDADAIIRDAHAYLRKFNFARYCDQVLLPGLALGADEYATGRIEKTQQNKVRATIAALAEAVVPISGSARKSRRPRRISMLDANVGVHLRQMRQLHLGRWQGSLDVPPGSIALAAGLPNERDDLLNELFVLSLREVGLDARSVSAAAPDEGPGPDRSDLVSTVFLTYPLKDTLVQWQVVAGHFRERLPQALMVTIRLSPDDRDADQSIVEHSVDMVLRTYEEGVALLTPEAPVPA</sequence>
<feature type="transmembrane region" description="Helical" evidence="8">
    <location>
        <begin position="254"/>
        <end position="282"/>
    </location>
</feature>
<feature type="transmembrane region" description="Helical" evidence="8">
    <location>
        <begin position="168"/>
        <end position="191"/>
    </location>
</feature>
<keyword evidence="4" id="KW-1003">Cell membrane</keyword>
<keyword evidence="3" id="KW-0813">Transport</keyword>
<organism evidence="9 10">
    <name type="scientific">Massilia eurypsychrophila</name>
    <dbReference type="NCBI Taxonomy" id="1485217"/>
    <lineage>
        <taxon>Bacteria</taxon>
        <taxon>Pseudomonadati</taxon>
        <taxon>Pseudomonadota</taxon>
        <taxon>Betaproteobacteria</taxon>
        <taxon>Burkholderiales</taxon>
        <taxon>Oxalobacteraceae</taxon>
        <taxon>Telluria group</taxon>
        <taxon>Massilia</taxon>
    </lineage>
</organism>
<reference evidence="9 10" key="1">
    <citation type="submission" date="2017-10" db="EMBL/GenBank/DDBJ databases">
        <title>Massilia psychrophilum sp. nov., a novel purple-pigmented bacterium isolated from Tianshan glacier, Xinjiang Municipality, China.</title>
        <authorList>
            <person name="Wang H."/>
        </authorList>
    </citation>
    <scope>NUCLEOTIDE SEQUENCE [LARGE SCALE GENOMIC DNA]</scope>
    <source>
        <strain evidence="9 10">JCM 30074</strain>
    </source>
</reference>
<evidence type="ECO:0000256" key="8">
    <source>
        <dbReference type="SAM" id="Phobius"/>
    </source>
</evidence>
<name>A0A2G8T849_9BURK</name>
<accession>A0A2G8T849</accession>
<keyword evidence="5 8" id="KW-0812">Transmembrane</keyword>
<evidence type="ECO:0000313" key="10">
    <source>
        <dbReference type="Proteomes" id="UP000230390"/>
    </source>
</evidence>
<evidence type="ECO:0000256" key="2">
    <source>
        <dbReference type="ARBA" id="ARBA00009773"/>
    </source>
</evidence>
<dbReference type="EMBL" id="PDOC01000032">
    <property type="protein sequence ID" value="PIL42225.1"/>
    <property type="molecule type" value="Genomic_DNA"/>
</dbReference>
<evidence type="ECO:0000256" key="7">
    <source>
        <dbReference type="ARBA" id="ARBA00023136"/>
    </source>
</evidence>
<dbReference type="GO" id="GO:0005886">
    <property type="term" value="C:plasma membrane"/>
    <property type="evidence" value="ECO:0007669"/>
    <property type="project" value="UniProtKB-SubCell"/>
</dbReference>
<keyword evidence="10" id="KW-1185">Reference proteome</keyword>
<evidence type="ECO:0000256" key="6">
    <source>
        <dbReference type="ARBA" id="ARBA00022989"/>
    </source>
</evidence>
<gene>
    <name evidence="9" type="ORF">CR105_25485</name>
</gene>
<feature type="transmembrane region" description="Helical" evidence="8">
    <location>
        <begin position="289"/>
        <end position="310"/>
    </location>
</feature>
<evidence type="ECO:0000256" key="5">
    <source>
        <dbReference type="ARBA" id="ARBA00022692"/>
    </source>
</evidence>
<feature type="transmembrane region" description="Helical" evidence="8">
    <location>
        <begin position="231"/>
        <end position="248"/>
    </location>
</feature>
<dbReference type="GO" id="GO:0055085">
    <property type="term" value="P:transmembrane transport"/>
    <property type="evidence" value="ECO:0007669"/>
    <property type="project" value="TreeGrafter"/>
</dbReference>
<dbReference type="AlphaFoldDB" id="A0A2G8T849"/>
<dbReference type="Pfam" id="PF01594">
    <property type="entry name" value="AI-2E_transport"/>
    <property type="match status" value="1"/>
</dbReference>
<comment type="caution">
    <text evidence="9">The sequence shown here is derived from an EMBL/GenBank/DDBJ whole genome shotgun (WGS) entry which is preliminary data.</text>
</comment>
<dbReference type="PANTHER" id="PTHR21716">
    <property type="entry name" value="TRANSMEMBRANE PROTEIN"/>
    <property type="match status" value="1"/>
</dbReference>